<keyword evidence="2" id="KW-0482">Metalloprotease</keyword>
<proteinExistence type="inferred from homology"/>
<dbReference type="InterPro" id="IPR007863">
    <property type="entry name" value="Peptidase_M16_C"/>
</dbReference>
<protein>
    <submittedName>
        <fullName evidence="6">Insulinase family protein</fullName>
    </submittedName>
</protein>
<dbReference type="EMBL" id="CP024923">
    <property type="protein sequence ID" value="ATY30986.1"/>
    <property type="molecule type" value="Genomic_DNA"/>
</dbReference>
<dbReference type="PANTHER" id="PTHR11851:SF49">
    <property type="entry name" value="MITOCHONDRIAL-PROCESSING PEPTIDASE SUBUNIT ALPHA"/>
    <property type="match status" value="1"/>
</dbReference>
<dbReference type="InterPro" id="IPR011249">
    <property type="entry name" value="Metalloenz_LuxS/M16"/>
</dbReference>
<evidence type="ECO:0000259" key="4">
    <source>
        <dbReference type="Pfam" id="PF00675"/>
    </source>
</evidence>
<evidence type="ECO:0000313" key="7">
    <source>
        <dbReference type="Proteomes" id="UP000229081"/>
    </source>
</evidence>
<organism evidence="6 7">
    <name type="scientific">Sphingomonas psychrotolerans</name>
    <dbReference type="NCBI Taxonomy" id="1327635"/>
    <lineage>
        <taxon>Bacteria</taxon>
        <taxon>Pseudomonadati</taxon>
        <taxon>Pseudomonadota</taxon>
        <taxon>Alphaproteobacteria</taxon>
        <taxon>Sphingomonadales</taxon>
        <taxon>Sphingomonadaceae</taxon>
        <taxon>Sphingomonas</taxon>
    </lineage>
</organism>
<keyword evidence="2" id="KW-0378">Hydrolase</keyword>
<evidence type="ECO:0000256" key="2">
    <source>
        <dbReference type="ARBA" id="ARBA00023049"/>
    </source>
</evidence>
<evidence type="ECO:0000313" key="6">
    <source>
        <dbReference type="EMBL" id="ATY30986.1"/>
    </source>
</evidence>
<dbReference type="SUPFAM" id="SSF63411">
    <property type="entry name" value="LuxS/MPP-like metallohydrolase"/>
    <property type="match status" value="4"/>
</dbReference>
<dbReference type="PANTHER" id="PTHR11851">
    <property type="entry name" value="METALLOPROTEASE"/>
    <property type="match status" value="1"/>
</dbReference>
<evidence type="ECO:0000256" key="3">
    <source>
        <dbReference type="SAM" id="MobiDB-lite"/>
    </source>
</evidence>
<evidence type="ECO:0000256" key="1">
    <source>
        <dbReference type="ARBA" id="ARBA00007261"/>
    </source>
</evidence>
<dbReference type="Gene3D" id="3.30.830.10">
    <property type="entry name" value="Metalloenzyme, LuxS/M16 peptidase-like"/>
    <property type="match status" value="4"/>
</dbReference>
<comment type="similarity">
    <text evidence="1">Belongs to the peptidase M16 family.</text>
</comment>
<dbReference type="Proteomes" id="UP000229081">
    <property type="component" value="Chromosome"/>
</dbReference>
<dbReference type="Pfam" id="PF00675">
    <property type="entry name" value="Peptidase_M16"/>
    <property type="match status" value="2"/>
</dbReference>
<dbReference type="GO" id="GO:0008237">
    <property type="term" value="F:metallopeptidase activity"/>
    <property type="evidence" value="ECO:0007669"/>
    <property type="project" value="UniProtKB-KW"/>
</dbReference>
<feature type="domain" description="Peptidase M16 C-terminal" evidence="5">
    <location>
        <begin position="728"/>
        <end position="901"/>
    </location>
</feature>
<accession>A0A2K8MEM2</accession>
<dbReference type="KEGG" id="sphc:CVN68_02450"/>
<reference evidence="6 7" key="1">
    <citation type="submission" date="2017-11" db="EMBL/GenBank/DDBJ databases">
        <title>Complete genome sequence of Sphingomonas sp. Strain Cra20, a psychrotolerant potential plant growth promoting rhizobacteria.</title>
        <authorList>
            <person name="Luo Y."/>
        </authorList>
    </citation>
    <scope>NUCLEOTIDE SEQUENCE [LARGE SCALE GENOMIC DNA]</scope>
    <source>
        <strain evidence="6 7">Cra20</strain>
    </source>
</reference>
<dbReference type="InterPro" id="IPR050361">
    <property type="entry name" value="MPP/UQCRC_Complex"/>
</dbReference>
<evidence type="ECO:0000259" key="5">
    <source>
        <dbReference type="Pfam" id="PF05193"/>
    </source>
</evidence>
<dbReference type="Pfam" id="PF05193">
    <property type="entry name" value="Peptidase_M16_C"/>
    <property type="match status" value="2"/>
</dbReference>
<dbReference type="AlphaFoldDB" id="A0A2K8MEM2"/>
<feature type="compositionally biased region" description="Low complexity" evidence="3">
    <location>
        <begin position="531"/>
        <end position="545"/>
    </location>
</feature>
<feature type="domain" description="Peptidase M16 N-terminal" evidence="4">
    <location>
        <begin position="578"/>
        <end position="715"/>
    </location>
</feature>
<keyword evidence="7" id="KW-1185">Reference proteome</keyword>
<dbReference type="GO" id="GO:0046872">
    <property type="term" value="F:metal ion binding"/>
    <property type="evidence" value="ECO:0007669"/>
    <property type="project" value="InterPro"/>
</dbReference>
<sequence length="1005" mass="106994">MPGAADDHVRNGAPPAQLSRATVFPTFVSPTECDLAHCSRVLDRLTSAHHVSKEMILRATIARRLVAALLFAGVAAPAVVQAQTPAAPPRIVVPPIAFTERTLPNGLRVIAIRDTTTPSVSVQVWYDVGSKHDPDGRSGFAHLFEHILSRKTRNMPYNMINRLTENVGGVRNASTWFDRTNYYETVPAQYLETMLWTHAERMARPVIDAEVFNTERNVVKEEFRQRVLAPAYGRLRLVLDENSHDNVPARRPGIGSLEQLDAATLDDALAFHEAYYGPDTATLIVAGNFDPARLDPLVDRYFGIVPRRKSALPLAIRTTERPRTAPRLVTVYAPNVPLPMIASSWRIPGSAHLDIAPLLVLDAILANGDSSRLKRALVFDRPIASNATTSYNDVEDNGFLAPMVTLASGATVEQAETALAAEISRLRDTPVRAAELGEAKNEMMAEALASRETASGRAFALGEALVRTGDPRADDKRLAAISRVTAADVRRVARKYLKPEARVDIRYLDESKRPAGEPDNWRNPAPMPHWVTVPPATRTPLTLAPEGEREQPPAPSTPVPVTNPVIAESQLANGMRLVSARTGGVPIATLTLVFKGGGVTDPQGRAGVAEMAALVATKGTATRSGEQIAAELEALGATIDTDAAPDGTVLSVTAPVGALDAAGEILADVARNASFPADEVEQERRRTIDRLQVAMKNPGPLANMVLQRAIYGAAPYGGVATPRSLGAIDRDALVAQRDLWWRPDNAALIVTGGIMPAEAQRIGDRLFASWRPIGAAPGGQSDAAGSAGKPRVIVVDMPGAGQAAVVAGLRIPARRDPAYPDLMIANAVLGAGSNGRLFQEVRVKRALSYGAYSTLSPRAGTGMMSAAAQTKNESAPEVAGIFADELKRIAGEPLDAEAVAQRIAFVQGGVSRQSETSAGFANALAGLVLQGVAPGEAAKLRERIGAVTPDAAAAAARRAIGGAGATIVIVGDARLFVDKLREQYPQLEVIPLAALDLDQPQLRAR</sequence>
<feature type="domain" description="Peptidase M16 C-terminal" evidence="5">
    <location>
        <begin position="263"/>
        <end position="442"/>
    </location>
</feature>
<keyword evidence="2" id="KW-0645">Protease</keyword>
<dbReference type="InterPro" id="IPR011765">
    <property type="entry name" value="Pept_M16_N"/>
</dbReference>
<name>A0A2K8MEM2_9SPHN</name>
<gene>
    <name evidence="6" type="ORF">CVN68_02450</name>
</gene>
<feature type="domain" description="Peptidase M16 N-terminal" evidence="4">
    <location>
        <begin position="108"/>
        <end position="224"/>
    </location>
</feature>
<feature type="region of interest" description="Disordered" evidence="3">
    <location>
        <begin position="512"/>
        <end position="562"/>
    </location>
</feature>